<gene>
    <name evidence="2" type="ORF">TCAP_00037</name>
</gene>
<reference evidence="2 3" key="1">
    <citation type="submission" date="2017-08" db="EMBL/GenBank/DDBJ databases">
        <title>Harnessing the power of phylogenomics to disentangle the directionality and signatures of interkingdom host jumping in the parasitic fungal genus Tolypocladium.</title>
        <authorList>
            <person name="Quandt C.A."/>
            <person name="Patterson W."/>
            <person name="Spatafora J.W."/>
        </authorList>
    </citation>
    <scope>NUCLEOTIDE SEQUENCE [LARGE SCALE GENOMIC DNA]</scope>
    <source>
        <strain evidence="2 3">CBS 113982</strain>
    </source>
</reference>
<dbReference type="EMBL" id="NRSZ01000008">
    <property type="protein sequence ID" value="PNY30051.1"/>
    <property type="molecule type" value="Genomic_DNA"/>
</dbReference>
<name>A0A2K3QRA2_9HYPO</name>
<sequence length="276" mass="30740">MPDLGSMVSLKALNLASLESCVSALMLASRSSLDVRETPVWAPPASSWDARASTRWFRSAILWCNSSTPRLVSWTVCRISTCREWSRMLVMLSFRVENLARRFSKASLSKDIHLSRSQASSDLSFRPDMAFLIKSLFTSDMGKPASLASLSGAESTPSSSRTGLRLLCLRWCAVNSSNRHRICTNRSRTVCRCRLKTLEFNILSWLLASRSSRPEVSLQANSRCCSMRRRRLRYLQSSSYPSAVTRSWMPAATTVSGGHQGSGLAGEDDMPWTQPV</sequence>
<evidence type="ECO:0000256" key="1">
    <source>
        <dbReference type="SAM" id="MobiDB-lite"/>
    </source>
</evidence>
<keyword evidence="3" id="KW-1185">Reference proteome</keyword>
<comment type="caution">
    <text evidence="2">The sequence shown here is derived from an EMBL/GenBank/DDBJ whole genome shotgun (WGS) entry which is preliminary data.</text>
</comment>
<organism evidence="2 3">
    <name type="scientific">Tolypocladium capitatum</name>
    <dbReference type="NCBI Taxonomy" id="45235"/>
    <lineage>
        <taxon>Eukaryota</taxon>
        <taxon>Fungi</taxon>
        <taxon>Dikarya</taxon>
        <taxon>Ascomycota</taxon>
        <taxon>Pezizomycotina</taxon>
        <taxon>Sordariomycetes</taxon>
        <taxon>Hypocreomycetidae</taxon>
        <taxon>Hypocreales</taxon>
        <taxon>Ophiocordycipitaceae</taxon>
        <taxon>Tolypocladium</taxon>
    </lineage>
</organism>
<accession>A0A2K3QRA2</accession>
<dbReference type="AlphaFoldDB" id="A0A2K3QRA2"/>
<dbReference type="Proteomes" id="UP000236621">
    <property type="component" value="Unassembled WGS sequence"/>
</dbReference>
<protein>
    <submittedName>
        <fullName evidence="2">Uncharacterized protein</fullName>
    </submittedName>
</protein>
<proteinExistence type="predicted"/>
<feature type="region of interest" description="Disordered" evidence="1">
    <location>
        <begin position="254"/>
        <end position="276"/>
    </location>
</feature>
<evidence type="ECO:0000313" key="2">
    <source>
        <dbReference type="EMBL" id="PNY30051.1"/>
    </source>
</evidence>
<evidence type="ECO:0000313" key="3">
    <source>
        <dbReference type="Proteomes" id="UP000236621"/>
    </source>
</evidence>